<name>A0A0L0F2G4_9EUKA</name>
<sequence>YVTVEVKKQNTKTPMKTPLKTPANSHMHSTSKKRGGMAGVRGPAEFDKDTLHLYVISAHKLYIPVD</sequence>
<protein>
    <submittedName>
        <fullName evidence="2">Uncharacterized protein</fullName>
    </submittedName>
</protein>
<accession>A0A0L0F2G4</accession>
<reference evidence="2 3" key="1">
    <citation type="submission" date="2011-02" db="EMBL/GenBank/DDBJ databases">
        <title>The Genome Sequence of Sphaeroforma arctica JP610.</title>
        <authorList>
            <consortium name="The Broad Institute Genome Sequencing Platform"/>
            <person name="Russ C."/>
            <person name="Cuomo C."/>
            <person name="Young S.K."/>
            <person name="Zeng Q."/>
            <person name="Gargeya S."/>
            <person name="Alvarado L."/>
            <person name="Berlin A."/>
            <person name="Chapman S.B."/>
            <person name="Chen Z."/>
            <person name="Freedman E."/>
            <person name="Gellesch M."/>
            <person name="Goldberg J."/>
            <person name="Griggs A."/>
            <person name="Gujja S."/>
            <person name="Heilman E."/>
            <person name="Heiman D."/>
            <person name="Howarth C."/>
            <person name="Mehta T."/>
            <person name="Neiman D."/>
            <person name="Pearson M."/>
            <person name="Roberts A."/>
            <person name="Saif S."/>
            <person name="Shea T."/>
            <person name="Shenoy N."/>
            <person name="Sisk P."/>
            <person name="Stolte C."/>
            <person name="Sykes S."/>
            <person name="White J."/>
            <person name="Yandava C."/>
            <person name="Burger G."/>
            <person name="Gray M.W."/>
            <person name="Holland P.W.H."/>
            <person name="King N."/>
            <person name="Lang F.B.F."/>
            <person name="Roger A.J."/>
            <person name="Ruiz-Trillo I."/>
            <person name="Haas B."/>
            <person name="Nusbaum C."/>
            <person name="Birren B."/>
        </authorList>
    </citation>
    <scope>NUCLEOTIDE SEQUENCE [LARGE SCALE GENOMIC DNA]</scope>
    <source>
        <strain evidence="2 3">JP610</strain>
    </source>
</reference>
<feature type="compositionally biased region" description="Low complexity" evidence="1">
    <location>
        <begin position="11"/>
        <end position="22"/>
    </location>
</feature>
<feature type="non-terminal residue" evidence="2">
    <location>
        <position position="66"/>
    </location>
</feature>
<proteinExistence type="predicted"/>
<dbReference type="AlphaFoldDB" id="A0A0L0F2G4"/>
<feature type="region of interest" description="Disordered" evidence="1">
    <location>
        <begin position="1"/>
        <end position="42"/>
    </location>
</feature>
<gene>
    <name evidence="2" type="ORF">SARC_17105</name>
</gene>
<keyword evidence="3" id="KW-1185">Reference proteome</keyword>
<dbReference type="EMBL" id="KQ251366">
    <property type="protein sequence ID" value="KNC70368.1"/>
    <property type="molecule type" value="Genomic_DNA"/>
</dbReference>
<dbReference type="Proteomes" id="UP000054560">
    <property type="component" value="Unassembled WGS sequence"/>
</dbReference>
<feature type="non-terminal residue" evidence="2">
    <location>
        <position position="1"/>
    </location>
</feature>
<evidence type="ECO:0000256" key="1">
    <source>
        <dbReference type="SAM" id="MobiDB-lite"/>
    </source>
</evidence>
<organism evidence="2 3">
    <name type="scientific">Sphaeroforma arctica JP610</name>
    <dbReference type="NCBI Taxonomy" id="667725"/>
    <lineage>
        <taxon>Eukaryota</taxon>
        <taxon>Ichthyosporea</taxon>
        <taxon>Ichthyophonida</taxon>
        <taxon>Sphaeroforma</taxon>
    </lineage>
</organism>
<evidence type="ECO:0000313" key="2">
    <source>
        <dbReference type="EMBL" id="KNC70368.1"/>
    </source>
</evidence>
<dbReference type="GeneID" id="25917609"/>
<evidence type="ECO:0000313" key="3">
    <source>
        <dbReference type="Proteomes" id="UP000054560"/>
    </source>
</evidence>
<dbReference type="RefSeq" id="XP_014144270.1">
    <property type="nucleotide sequence ID" value="XM_014288795.1"/>
</dbReference>